<dbReference type="InterPro" id="IPR015484">
    <property type="entry name" value="CD3_esu/gsu/dsu"/>
</dbReference>
<keyword evidence="2" id="KW-1003">Cell membrane</keyword>
<evidence type="ECO:0000313" key="7">
    <source>
        <dbReference type="Proteomes" id="UP001345963"/>
    </source>
</evidence>
<dbReference type="Proteomes" id="UP001345963">
    <property type="component" value="Unassembled WGS sequence"/>
</dbReference>
<dbReference type="EMBL" id="JAHUTI010019979">
    <property type="protein sequence ID" value="MED6238253.1"/>
    <property type="molecule type" value="Genomic_DNA"/>
</dbReference>
<feature type="signal peptide" evidence="5">
    <location>
        <begin position="1"/>
        <end position="19"/>
    </location>
</feature>
<feature type="chain" id="PRO_5045608938" description="CD3 gamma/delta subunit Ig-like domain-containing protein" evidence="5">
    <location>
        <begin position="20"/>
        <end position="197"/>
    </location>
</feature>
<accession>A0ABU7AK17</accession>
<evidence type="ECO:0000256" key="1">
    <source>
        <dbReference type="ARBA" id="ARBA00004251"/>
    </source>
</evidence>
<dbReference type="PANTHER" id="PTHR10570">
    <property type="entry name" value="T-CELL SURFACE GLYCOPROTEIN CD3 GAMMA CHAIN / DELTA CHAIN"/>
    <property type="match status" value="1"/>
</dbReference>
<reference evidence="6 7" key="1">
    <citation type="submission" date="2021-07" db="EMBL/GenBank/DDBJ databases">
        <authorList>
            <person name="Palmer J.M."/>
        </authorList>
    </citation>
    <scope>NUCLEOTIDE SEQUENCE [LARGE SCALE GENOMIC DNA]</scope>
    <source>
        <strain evidence="6 7">AT_MEX2019</strain>
        <tissue evidence="6">Muscle</tissue>
    </source>
</reference>
<feature type="transmembrane region" description="Helical" evidence="4">
    <location>
        <begin position="98"/>
        <end position="119"/>
    </location>
</feature>
<gene>
    <name evidence="6" type="ORF">ATANTOWER_014892</name>
</gene>
<keyword evidence="4" id="KW-1133">Transmembrane helix</keyword>
<proteinExistence type="predicted"/>
<comment type="subcellular location">
    <subcellularLocation>
        <location evidence="1">Cell membrane</location>
        <topology evidence="1">Single-pass type I membrane protein</topology>
    </subcellularLocation>
</comment>
<evidence type="ECO:0000256" key="5">
    <source>
        <dbReference type="SAM" id="SignalP"/>
    </source>
</evidence>
<evidence type="ECO:0000256" key="3">
    <source>
        <dbReference type="ARBA" id="ARBA00022729"/>
    </source>
</evidence>
<sequence>MGVQVMWVVLLLFVVHVETQKGGVTFWRGTVTLTCPENGTWTGLPKPEPSTSNTQEFQFKGQAQYVCAYQTNADKREQKYLFYVKGKACENCFEVDGFLFMLVILIDVIGTAIVMRIIYVCTKKKSPDPPPQTQRVTEPQHSINVNLLHRGAQDGIVAHHREVTEPQHSINGNLLHRGAQDGIVAHHLEGQKKAHIY</sequence>
<keyword evidence="4" id="KW-0472">Membrane</keyword>
<organism evidence="6 7">
    <name type="scientific">Ataeniobius toweri</name>
    <dbReference type="NCBI Taxonomy" id="208326"/>
    <lineage>
        <taxon>Eukaryota</taxon>
        <taxon>Metazoa</taxon>
        <taxon>Chordata</taxon>
        <taxon>Craniata</taxon>
        <taxon>Vertebrata</taxon>
        <taxon>Euteleostomi</taxon>
        <taxon>Actinopterygii</taxon>
        <taxon>Neopterygii</taxon>
        <taxon>Teleostei</taxon>
        <taxon>Neoteleostei</taxon>
        <taxon>Acanthomorphata</taxon>
        <taxon>Ovalentaria</taxon>
        <taxon>Atherinomorphae</taxon>
        <taxon>Cyprinodontiformes</taxon>
        <taxon>Goodeidae</taxon>
        <taxon>Ataeniobius</taxon>
    </lineage>
</organism>
<keyword evidence="4" id="KW-0812">Transmembrane</keyword>
<name>A0ABU7AK17_9TELE</name>
<evidence type="ECO:0000256" key="4">
    <source>
        <dbReference type="SAM" id="Phobius"/>
    </source>
</evidence>
<evidence type="ECO:0000313" key="6">
    <source>
        <dbReference type="EMBL" id="MED6238253.1"/>
    </source>
</evidence>
<protein>
    <recommendedName>
        <fullName evidence="8">CD3 gamma/delta subunit Ig-like domain-containing protein</fullName>
    </recommendedName>
</protein>
<keyword evidence="7" id="KW-1185">Reference proteome</keyword>
<keyword evidence="3 5" id="KW-0732">Signal</keyword>
<evidence type="ECO:0000256" key="2">
    <source>
        <dbReference type="ARBA" id="ARBA00022475"/>
    </source>
</evidence>
<comment type="caution">
    <text evidence="6">The sequence shown here is derived from an EMBL/GenBank/DDBJ whole genome shotgun (WGS) entry which is preliminary data.</text>
</comment>
<evidence type="ECO:0008006" key="8">
    <source>
        <dbReference type="Google" id="ProtNLM"/>
    </source>
</evidence>
<dbReference type="PANTHER" id="PTHR10570:SF9">
    <property type="entry name" value="T-CELL SURFACE GLYCOPROTEIN CD3 EPSILON CHAIN"/>
    <property type="match status" value="1"/>
</dbReference>